<dbReference type="InterPro" id="IPR014284">
    <property type="entry name" value="RNA_pol_sigma-70_dom"/>
</dbReference>
<dbReference type="GO" id="GO:0006352">
    <property type="term" value="P:DNA-templated transcription initiation"/>
    <property type="evidence" value="ECO:0007669"/>
    <property type="project" value="InterPro"/>
</dbReference>
<sequence>MGEAPLTRVTLLARLRDPGNAEAWREFVHLYGPVIYRFARQRGLQDADAADLMQDVLRSVARHVGELEYDPRKGTFRGWLYTITRNKIYNFLLAQRRRPRASGDDNHQERLDAAPARETSDSPEAQWEREYQRQLSWQAMERVRHEFQPNTWQAFWLTAVEGQAAAIVGEQLKMSPGAVYVAKCRVLARLREEVQRLLAEEDD</sequence>
<dbReference type="Gene3D" id="1.10.1740.10">
    <property type="match status" value="1"/>
</dbReference>
<dbReference type="RefSeq" id="WP_194538140.1">
    <property type="nucleotide sequence ID" value="NZ_JACEFB010000007.1"/>
</dbReference>
<feature type="domain" description="RNA polymerase sigma-70 region 2" evidence="6">
    <location>
        <begin position="28"/>
        <end position="98"/>
    </location>
</feature>
<dbReference type="PANTHER" id="PTHR43133:SF8">
    <property type="entry name" value="RNA POLYMERASE SIGMA FACTOR HI_1459-RELATED"/>
    <property type="match status" value="1"/>
</dbReference>
<dbReference type="GO" id="GO:0003677">
    <property type="term" value="F:DNA binding"/>
    <property type="evidence" value="ECO:0007669"/>
    <property type="project" value="UniProtKB-KW"/>
</dbReference>
<dbReference type="Pfam" id="PF04542">
    <property type="entry name" value="Sigma70_r2"/>
    <property type="match status" value="1"/>
</dbReference>
<dbReference type="AlphaFoldDB" id="A0A7V8VEW5"/>
<dbReference type="GO" id="GO:0016987">
    <property type="term" value="F:sigma factor activity"/>
    <property type="evidence" value="ECO:0007669"/>
    <property type="project" value="UniProtKB-KW"/>
</dbReference>
<keyword evidence="8" id="KW-1185">Reference proteome</keyword>
<keyword evidence="2" id="KW-0731">Sigma factor</keyword>
<evidence type="ECO:0000259" key="6">
    <source>
        <dbReference type="Pfam" id="PF04542"/>
    </source>
</evidence>
<feature type="compositionally biased region" description="Basic and acidic residues" evidence="5">
    <location>
        <begin position="101"/>
        <end position="112"/>
    </location>
</feature>
<keyword evidence="1" id="KW-0805">Transcription regulation</keyword>
<accession>A0A7V8VEW5</accession>
<dbReference type="InterPro" id="IPR039425">
    <property type="entry name" value="RNA_pol_sigma-70-like"/>
</dbReference>
<dbReference type="SUPFAM" id="SSF88946">
    <property type="entry name" value="Sigma2 domain of RNA polymerase sigma factors"/>
    <property type="match status" value="1"/>
</dbReference>
<dbReference type="Gene3D" id="1.10.10.10">
    <property type="entry name" value="Winged helix-like DNA-binding domain superfamily/Winged helix DNA-binding domain"/>
    <property type="match status" value="1"/>
</dbReference>
<organism evidence="7 8">
    <name type="scientific">Thermogemmata fonticola</name>
    <dbReference type="NCBI Taxonomy" id="2755323"/>
    <lineage>
        <taxon>Bacteria</taxon>
        <taxon>Pseudomonadati</taxon>
        <taxon>Planctomycetota</taxon>
        <taxon>Planctomycetia</taxon>
        <taxon>Gemmatales</taxon>
        <taxon>Gemmataceae</taxon>
        <taxon>Thermogemmata</taxon>
    </lineage>
</organism>
<evidence type="ECO:0000256" key="2">
    <source>
        <dbReference type="ARBA" id="ARBA00023082"/>
    </source>
</evidence>
<name>A0A7V8VEW5_9BACT</name>
<evidence type="ECO:0000256" key="5">
    <source>
        <dbReference type="SAM" id="MobiDB-lite"/>
    </source>
</evidence>
<keyword evidence="4" id="KW-0804">Transcription</keyword>
<keyword evidence="3" id="KW-0238">DNA-binding</keyword>
<dbReference type="InterPro" id="IPR013325">
    <property type="entry name" value="RNA_pol_sigma_r2"/>
</dbReference>
<reference evidence="7 8" key="1">
    <citation type="submission" date="2020-07" db="EMBL/GenBank/DDBJ databases">
        <title>Thermogemmata thermophila gen. nov., sp. nov., a novel moderate thermophilic planctomycete from a Kamchatka hot spring.</title>
        <authorList>
            <person name="Elcheninov A.G."/>
            <person name="Podosokorskaya O.A."/>
            <person name="Kovaleva O.L."/>
            <person name="Novikov A."/>
            <person name="Bonch-Osmolovskaya E.A."/>
            <person name="Toshchakov S.V."/>
            <person name="Kublanov I.V."/>
        </authorList>
    </citation>
    <scope>NUCLEOTIDE SEQUENCE [LARGE SCALE GENOMIC DNA]</scope>
    <source>
        <strain evidence="7 8">2918</strain>
    </source>
</reference>
<dbReference type="InterPro" id="IPR036388">
    <property type="entry name" value="WH-like_DNA-bd_sf"/>
</dbReference>
<evidence type="ECO:0000256" key="3">
    <source>
        <dbReference type="ARBA" id="ARBA00023125"/>
    </source>
</evidence>
<gene>
    <name evidence="7" type="ORF">H0921_11045</name>
</gene>
<feature type="region of interest" description="Disordered" evidence="5">
    <location>
        <begin position="99"/>
        <end position="126"/>
    </location>
</feature>
<evidence type="ECO:0000313" key="8">
    <source>
        <dbReference type="Proteomes" id="UP000542342"/>
    </source>
</evidence>
<proteinExistence type="predicted"/>
<protein>
    <submittedName>
        <fullName evidence="7">Sigma-70 family RNA polymerase sigma factor</fullName>
    </submittedName>
</protein>
<evidence type="ECO:0000256" key="1">
    <source>
        <dbReference type="ARBA" id="ARBA00023015"/>
    </source>
</evidence>
<comment type="caution">
    <text evidence="7">The sequence shown here is derived from an EMBL/GenBank/DDBJ whole genome shotgun (WGS) entry which is preliminary data.</text>
</comment>
<dbReference type="PANTHER" id="PTHR43133">
    <property type="entry name" value="RNA POLYMERASE ECF-TYPE SIGMA FACTO"/>
    <property type="match status" value="1"/>
</dbReference>
<dbReference type="NCBIfam" id="TIGR02937">
    <property type="entry name" value="sigma70-ECF"/>
    <property type="match status" value="1"/>
</dbReference>
<dbReference type="EMBL" id="JACEFB010000007">
    <property type="protein sequence ID" value="MBA2226696.1"/>
    <property type="molecule type" value="Genomic_DNA"/>
</dbReference>
<dbReference type="InterPro" id="IPR007627">
    <property type="entry name" value="RNA_pol_sigma70_r2"/>
</dbReference>
<dbReference type="Proteomes" id="UP000542342">
    <property type="component" value="Unassembled WGS sequence"/>
</dbReference>
<evidence type="ECO:0000256" key="4">
    <source>
        <dbReference type="ARBA" id="ARBA00023163"/>
    </source>
</evidence>
<evidence type="ECO:0000313" key="7">
    <source>
        <dbReference type="EMBL" id="MBA2226696.1"/>
    </source>
</evidence>